<dbReference type="Pfam" id="PF18052">
    <property type="entry name" value="Rx_N"/>
    <property type="match status" value="1"/>
</dbReference>
<evidence type="ECO:0000256" key="4">
    <source>
        <dbReference type="ARBA" id="ARBA00022741"/>
    </source>
</evidence>
<feature type="domain" description="Disease resistance protein winged helix" evidence="10">
    <location>
        <begin position="424"/>
        <end position="480"/>
    </location>
</feature>
<dbReference type="Gene3D" id="1.20.1280.50">
    <property type="match status" value="1"/>
</dbReference>
<evidence type="ECO:0000256" key="1">
    <source>
        <dbReference type="ARBA" id="ARBA00008894"/>
    </source>
</evidence>
<evidence type="ECO:0000259" key="10">
    <source>
        <dbReference type="Pfam" id="PF23559"/>
    </source>
</evidence>
<name>A0ABC8VVJ8_9POAL</name>
<evidence type="ECO:0000259" key="9">
    <source>
        <dbReference type="Pfam" id="PF18052"/>
    </source>
</evidence>
<dbReference type="InterPro" id="IPR036388">
    <property type="entry name" value="WH-like_DNA-bd_sf"/>
</dbReference>
<dbReference type="InterPro" id="IPR036047">
    <property type="entry name" value="F-box-like_dom_sf"/>
</dbReference>
<dbReference type="InterPro" id="IPR027417">
    <property type="entry name" value="P-loop_NTPase"/>
</dbReference>
<evidence type="ECO:0000256" key="2">
    <source>
        <dbReference type="ARBA" id="ARBA00022614"/>
    </source>
</evidence>
<keyword evidence="13" id="KW-1185">Reference proteome</keyword>
<evidence type="ECO:0000256" key="6">
    <source>
        <dbReference type="ARBA" id="ARBA00023054"/>
    </source>
</evidence>
<comment type="similarity">
    <text evidence="1">Belongs to the disease resistance NB-LRR family.</text>
</comment>
<dbReference type="InterPro" id="IPR055414">
    <property type="entry name" value="LRR_R13L4/SHOC2-like"/>
</dbReference>
<dbReference type="Pfam" id="PF00931">
    <property type="entry name" value="NB-ARC"/>
    <property type="match status" value="1"/>
</dbReference>
<gene>
    <name evidence="12" type="ORF">URODEC1_LOCUS7100</name>
</gene>
<evidence type="ECO:0000259" key="11">
    <source>
        <dbReference type="Pfam" id="PF23598"/>
    </source>
</evidence>
<dbReference type="SUPFAM" id="SSF81383">
    <property type="entry name" value="F-box domain"/>
    <property type="match status" value="1"/>
</dbReference>
<dbReference type="CDD" id="cd14798">
    <property type="entry name" value="RX-CC_like"/>
    <property type="match status" value="1"/>
</dbReference>
<dbReference type="GO" id="GO:0002758">
    <property type="term" value="P:innate immune response-activating signaling pathway"/>
    <property type="evidence" value="ECO:0007669"/>
    <property type="project" value="UniProtKB-ARBA"/>
</dbReference>
<dbReference type="Gene3D" id="1.10.8.430">
    <property type="entry name" value="Helical domain of apoptotic protease-activating factors"/>
    <property type="match status" value="1"/>
</dbReference>
<dbReference type="EMBL" id="OZ075120">
    <property type="protein sequence ID" value="CAL4897167.1"/>
    <property type="molecule type" value="Genomic_DNA"/>
</dbReference>
<dbReference type="InterPro" id="IPR038005">
    <property type="entry name" value="RX-like_CC"/>
</dbReference>
<keyword evidence="3" id="KW-0677">Repeat</keyword>
<dbReference type="GO" id="GO:0009626">
    <property type="term" value="P:plant-type hypersensitive response"/>
    <property type="evidence" value="ECO:0007669"/>
    <property type="project" value="UniProtKB-ARBA"/>
</dbReference>
<dbReference type="InterPro" id="IPR002182">
    <property type="entry name" value="NB-ARC"/>
</dbReference>
<dbReference type="GO" id="GO:0000166">
    <property type="term" value="F:nucleotide binding"/>
    <property type="evidence" value="ECO:0007669"/>
    <property type="project" value="UniProtKB-KW"/>
</dbReference>
<dbReference type="InterPro" id="IPR041118">
    <property type="entry name" value="Rx_N"/>
</dbReference>
<evidence type="ECO:0000259" key="7">
    <source>
        <dbReference type="Pfam" id="PF00646"/>
    </source>
</evidence>
<sequence length="969" mass="109870">MVKLGKVLVGEYNLQKGVKGEMIMFLQPELESMQGALQEIANVPPDQVDNQDKIWASEVRELSYDIEDSIDTFMVRCNDDNCEPSDGPHDMKTFIYRTIGLLTSYRIRRKIATDIRGIKRRLIEVRERRQTYKIDGAVAKPATVDSRLWAHYTELVGIDDTRDELIKFLGEDDDEAPMKEGKIASILGFGGLGKTALANAVYAKIEAQFDCCGFVSVSQNPDMKKLFKALLSHLTGNNIKEQYELDDKWLIDELRGFLEGKRYFIIIDDIWDISVWKTIRFAMPDNKCGYRIITTTRVLDVAEQVGGVYHMKPLCPHNSKILLYSRIFGSADKYSNAKCPDEQLVEVSDKILKKCAGVPLAILTIASLLASKGKNKLDWFEVCNSIGVGLENSFDVENMRKILSFISYYDLPSYLRKCLLYLSVFPEDDEIDKDRLIRMWIAEDLIGYEKQGKSLFEVGETYFNELINKSMIQPVYDDYEVVIRRLCLHNSKEDHVTSETTMSMQQVRSASCCLPAAINLMPELRSFNVLRVLDLQSCYLSEAYSLKYLGTLFHLRYLGLMNTRINHLPEEIGNLKLLQTLDISMNPILSLPTSIVQLRHLTCLILPGHHTNLTSRIGGLTALEELSLLEVKDSGSTGIIEELGNLTRLRVLTMSWTTEMNESLEKSMVECLNKLRKIQRLGIFTADVECNLVGWVLPPHISKLELCYWFSMLPDWINPSLGHLRFLQIHVRELWQEDLQILGRLPGLRYLYLWVDHENLGITRRFTVGACSFPSLVECKFWEFGGSMEFRQGAMPRLKDLTFSVLVQDATDLGLGNLQSLQTLGVSLISGGASEEEVEQVKAAKTAFPWKILIVLEALLPPPATNPRMAQVQGSPPWTDLPPELLGLVFLRLPTRADRAFFPAVCRAWCSASRQCRLPLPSPVPWLVLPGGNAISFPHGKTFQLLEGVRYHNSCGEWLLLSRDDGSCF</sequence>
<feature type="domain" description="F-box" evidence="7">
    <location>
        <begin position="878"/>
        <end position="918"/>
    </location>
</feature>
<dbReference type="InterPro" id="IPR032675">
    <property type="entry name" value="LRR_dom_sf"/>
</dbReference>
<evidence type="ECO:0000256" key="3">
    <source>
        <dbReference type="ARBA" id="ARBA00022737"/>
    </source>
</evidence>
<dbReference type="InterPro" id="IPR001810">
    <property type="entry name" value="F-box_dom"/>
</dbReference>
<evidence type="ECO:0000259" key="8">
    <source>
        <dbReference type="Pfam" id="PF00931"/>
    </source>
</evidence>
<proteinExistence type="inferred from homology"/>
<dbReference type="Proteomes" id="UP001497457">
    <property type="component" value="Chromosome 10rd"/>
</dbReference>
<dbReference type="InterPro" id="IPR042197">
    <property type="entry name" value="Apaf_helical"/>
</dbReference>
<dbReference type="SUPFAM" id="SSF52540">
    <property type="entry name" value="P-loop containing nucleoside triphosphate hydrolases"/>
    <property type="match status" value="1"/>
</dbReference>
<dbReference type="InterPro" id="IPR058922">
    <property type="entry name" value="WHD_DRP"/>
</dbReference>
<dbReference type="Pfam" id="PF23598">
    <property type="entry name" value="LRR_14"/>
    <property type="match status" value="1"/>
</dbReference>
<dbReference type="InterPro" id="IPR044974">
    <property type="entry name" value="Disease_R_plants"/>
</dbReference>
<dbReference type="FunFam" id="1.10.10.10:FF:000322">
    <property type="entry name" value="Probable disease resistance protein At1g63360"/>
    <property type="match status" value="1"/>
</dbReference>
<dbReference type="Gene3D" id="3.40.50.300">
    <property type="entry name" value="P-loop containing nucleotide triphosphate hydrolases"/>
    <property type="match status" value="1"/>
</dbReference>
<keyword evidence="5" id="KW-0611">Plant defense</keyword>
<dbReference type="PRINTS" id="PR00364">
    <property type="entry name" value="DISEASERSIST"/>
</dbReference>
<evidence type="ECO:0000256" key="5">
    <source>
        <dbReference type="ARBA" id="ARBA00022821"/>
    </source>
</evidence>
<feature type="domain" description="Disease resistance N-terminal" evidence="9">
    <location>
        <begin position="3"/>
        <end position="85"/>
    </location>
</feature>
<dbReference type="GO" id="GO:0042742">
    <property type="term" value="P:defense response to bacterium"/>
    <property type="evidence" value="ECO:0007669"/>
    <property type="project" value="UniProtKB-ARBA"/>
</dbReference>
<dbReference type="PANTHER" id="PTHR23155">
    <property type="entry name" value="DISEASE RESISTANCE PROTEIN RP"/>
    <property type="match status" value="1"/>
</dbReference>
<dbReference type="PANTHER" id="PTHR23155:SF1116">
    <property type="entry name" value="OS12G0273300 PROTEIN"/>
    <property type="match status" value="1"/>
</dbReference>
<feature type="domain" description="Disease resistance R13L4/SHOC-2-like LRR" evidence="11">
    <location>
        <begin position="506"/>
        <end position="844"/>
    </location>
</feature>
<dbReference type="AlphaFoldDB" id="A0ABC8VVJ8"/>
<dbReference type="Pfam" id="PF00646">
    <property type="entry name" value="F-box"/>
    <property type="match status" value="1"/>
</dbReference>
<dbReference type="SUPFAM" id="SSF52058">
    <property type="entry name" value="L domain-like"/>
    <property type="match status" value="1"/>
</dbReference>
<dbReference type="Gene3D" id="1.20.5.4130">
    <property type="match status" value="1"/>
</dbReference>
<keyword evidence="4" id="KW-0547">Nucleotide-binding</keyword>
<accession>A0ABC8VVJ8</accession>
<evidence type="ECO:0000313" key="13">
    <source>
        <dbReference type="Proteomes" id="UP001497457"/>
    </source>
</evidence>
<feature type="domain" description="NB-ARC" evidence="8">
    <location>
        <begin position="162"/>
        <end position="310"/>
    </location>
</feature>
<evidence type="ECO:0000313" key="12">
    <source>
        <dbReference type="EMBL" id="CAL4897167.1"/>
    </source>
</evidence>
<keyword evidence="2" id="KW-0433">Leucine-rich repeat</keyword>
<reference evidence="12" key="1">
    <citation type="submission" date="2024-10" db="EMBL/GenBank/DDBJ databases">
        <authorList>
            <person name="Ryan C."/>
        </authorList>
    </citation>
    <scope>NUCLEOTIDE SEQUENCE [LARGE SCALE GENOMIC DNA]</scope>
</reference>
<organism evidence="12 13">
    <name type="scientific">Urochloa decumbens</name>
    <dbReference type="NCBI Taxonomy" id="240449"/>
    <lineage>
        <taxon>Eukaryota</taxon>
        <taxon>Viridiplantae</taxon>
        <taxon>Streptophyta</taxon>
        <taxon>Embryophyta</taxon>
        <taxon>Tracheophyta</taxon>
        <taxon>Spermatophyta</taxon>
        <taxon>Magnoliopsida</taxon>
        <taxon>Liliopsida</taxon>
        <taxon>Poales</taxon>
        <taxon>Poaceae</taxon>
        <taxon>PACMAD clade</taxon>
        <taxon>Panicoideae</taxon>
        <taxon>Panicodae</taxon>
        <taxon>Paniceae</taxon>
        <taxon>Melinidinae</taxon>
        <taxon>Urochloa</taxon>
    </lineage>
</organism>
<dbReference type="Gene3D" id="1.10.10.10">
    <property type="entry name" value="Winged helix-like DNA-binding domain superfamily/Winged helix DNA-binding domain"/>
    <property type="match status" value="1"/>
</dbReference>
<keyword evidence="6" id="KW-0175">Coiled coil</keyword>
<dbReference type="Pfam" id="PF23559">
    <property type="entry name" value="WHD_DRP"/>
    <property type="match status" value="1"/>
</dbReference>
<protein>
    <submittedName>
        <fullName evidence="12">Uncharacterized protein</fullName>
    </submittedName>
</protein>
<dbReference type="Gene3D" id="3.80.10.10">
    <property type="entry name" value="Ribonuclease Inhibitor"/>
    <property type="match status" value="1"/>
</dbReference>